<evidence type="ECO:0000313" key="2">
    <source>
        <dbReference type="EMBL" id="CAK0818355.1"/>
    </source>
</evidence>
<dbReference type="Proteomes" id="UP001189429">
    <property type="component" value="Unassembled WGS sequence"/>
</dbReference>
<dbReference type="EMBL" id="CAUYUJ010006709">
    <property type="protein sequence ID" value="CAK0818355.1"/>
    <property type="molecule type" value="Genomic_DNA"/>
</dbReference>
<reference evidence="2" key="1">
    <citation type="submission" date="2023-10" db="EMBL/GenBank/DDBJ databases">
        <authorList>
            <person name="Chen Y."/>
            <person name="Shah S."/>
            <person name="Dougan E. K."/>
            <person name="Thang M."/>
            <person name="Chan C."/>
        </authorList>
    </citation>
    <scope>NUCLEOTIDE SEQUENCE [LARGE SCALE GENOMIC DNA]</scope>
</reference>
<evidence type="ECO:0000256" key="1">
    <source>
        <dbReference type="SAM" id="MobiDB-lite"/>
    </source>
</evidence>
<dbReference type="SUPFAM" id="SSF54236">
    <property type="entry name" value="Ubiquitin-like"/>
    <property type="match status" value="1"/>
</dbReference>
<protein>
    <recommendedName>
        <fullName evidence="4">Ubiquitin-like domain-containing protein</fullName>
    </recommendedName>
</protein>
<accession>A0ABN9RH20</accession>
<name>A0ABN9RH20_9DINO</name>
<gene>
    <name evidence="2" type="ORF">PCOR1329_LOCUS20681</name>
</gene>
<keyword evidence="3" id="KW-1185">Reference proteome</keyword>
<sequence>MQIFVKTLTGKTITLDVEASDTIDSRGQDPGQGGHPAGPAAPDLRRQAAGGRPHAVGLQHPERVDAAPRAAPARRHADLREDADWQDHHFGRGGQRHHRFKRPRSRTRRASRRTSSA</sequence>
<proteinExistence type="predicted"/>
<evidence type="ECO:0008006" key="4">
    <source>
        <dbReference type="Google" id="ProtNLM"/>
    </source>
</evidence>
<feature type="compositionally biased region" description="Basic residues" evidence="1">
    <location>
        <begin position="94"/>
        <end position="117"/>
    </location>
</feature>
<feature type="compositionally biased region" description="Basic and acidic residues" evidence="1">
    <location>
        <begin position="75"/>
        <end position="90"/>
    </location>
</feature>
<organism evidence="2 3">
    <name type="scientific">Prorocentrum cordatum</name>
    <dbReference type="NCBI Taxonomy" id="2364126"/>
    <lineage>
        <taxon>Eukaryota</taxon>
        <taxon>Sar</taxon>
        <taxon>Alveolata</taxon>
        <taxon>Dinophyceae</taxon>
        <taxon>Prorocentrales</taxon>
        <taxon>Prorocentraceae</taxon>
        <taxon>Prorocentrum</taxon>
    </lineage>
</organism>
<dbReference type="Gene3D" id="3.10.20.90">
    <property type="entry name" value="Phosphatidylinositol 3-kinase Catalytic Subunit, Chain A, domain 1"/>
    <property type="match status" value="1"/>
</dbReference>
<feature type="region of interest" description="Disordered" evidence="1">
    <location>
        <begin position="16"/>
        <end position="117"/>
    </location>
</feature>
<dbReference type="InterPro" id="IPR029071">
    <property type="entry name" value="Ubiquitin-like_domsf"/>
</dbReference>
<comment type="caution">
    <text evidence="2">The sequence shown here is derived from an EMBL/GenBank/DDBJ whole genome shotgun (WGS) entry which is preliminary data.</text>
</comment>
<evidence type="ECO:0000313" key="3">
    <source>
        <dbReference type="Proteomes" id="UP001189429"/>
    </source>
</evidence>